<dbReference type="GeneID" id="36325731"/>
<accession>A0A1X6N3S7</accession>
<protein>
    <submittedName>
        <fullName evidence="2">Uncharacterized protein</fullName>
    </submittedName>
</protein>
<sequence length="142" mass="15142">MVFYTASARALRHIPLSHSLFARNSASSTTLCAILPGSTPLRIPPLQTGCQRRGKHSSRSPAGTRIRGPKRGLVHVAPGSVLASLACEPLAQDEEQLLDKVGRAHAQRDTPQEVQVHGEVDACAVLRKALKSHEGRDAEVGG</sequence>
<evidence type="ECO:0000313" key="3">
    <source>
        <dbReference type="Proteomes" id="UP000194127"/>
    </source>
</evidence>
<dbReference type="Proteomes" id="UP000194127">
    <property type="component" value="Unassembled WGS sequence"/>
</dbReference>
<gene>
    <name evidence="2" type="ORF">POSPLADRAFT_1056486</name>
</gene>
<dbReference type="EMBL" id="KZ110596">
    <property type="protein sequence ID" value="OSX63126.1"/>
    <property type="molecule type" value="Genomic_DNA"/>
</dbReference>
<organism evidence="2 3">
    <name type="scientific">Postia placenta MAD-698-R-SB12</name>
    <dbReference type="NCBI Taxonomy" id="670580"/>
    <lineage>
        <taxon>Eukaryota</taxon>
        <taxon>Fungi</taxon>
        <taxon>Dikarya</taxon>
        <taxon>Basidiomycota</taxon>
        <taxon>Agaricomycotina</taxon>
        <taxon>Agaricomycetes</taxon>
        <taxon>Polyporales</taxon>
        <taxon>Adustoporiaceae</taxon>
        <taxon>Rhodonia</taxon>
    </lineage>
</organism>
<dbReference type="RefSeq" id="XP_024339920.1">
    <property type="nucleotide sequence ID" value="XM_024480781.1"/>
</dbReference>
<dbReference type="AlphaFoldDB" id="A0A1X6N3S7"/>
<reference evidence="2 3" key="1">
    <citation type="submission" date="2017-04" db="EMBL/GenBank/DDBJ databases">
        <title>Genome Sequence of the Model Brown-Rot Fungus Postia placenta SB12.</title>
        <authorList>
            <consortium name="DOE Joint Genome Institute"/>
            <person name="Gaskell J."/>
            <person name="Kersten P."/>
            <person name="Larrondo L.F."/>
            <person name="Canessa P."/>
            <person name="Martinez D."/>
            <person name="Hibbett D."/>
            <person name="Schmoll M."/>
            <person name="Kubicek C.P."/>
            <person name="Martinez A.T."/>
            <person name="Yadav J."/>
            <person name="Master E."/>
            <person name="Magnuson J.K."/>
            <person name="James T."/>
            <person name="Yaver D."/>
            <person name="Berka R."/>
            <person name="Labutti K."/>
            <person name="Lipzen A."/>
            <person name="Aerts A."/>
            <person name="Barry K."/>
            <person name="Henrissat B."/>
            <person name="Blanchette R."/>
            <person name="Grigoriev I."/>
            <person name="Cullen D."/>
        </authorList>
    </citation>
    <scope>NUCLEOTIDE SEQUENCE [LARGE SCALE GENOMIC DNA]</scope>
    <source>
        <strain evidence="2 3">MAD-698-R-SB12</strain>
    </source>
</reference>
<evidence type="ECO:0000256" key="1">
    <source>
        <dbReference type="SAM" id="MobiDB-lite"/>
    </source>
</evidence>
<name>A0A1X6N3S7_9APHY</name>
<evidence type="ECO:0000313" key="2">
    <source>
        <dbReference type="EMBL" id="OSX63126.1"/>
    </source>
</evidence>
<feature type="region of interest" description="Disordered" evidence="1">
    <location>
        <begin position="44"/>
        <end position="70"/>
    </location>
</feature>
<keyword evidence="3" id="KW-1185">Reference proteome</keyword>
<proteinExistence type="predicted"/>